<reference evidence="3" key="2">
    <citation type="submission" date="2015-03" db="UniProtKB">
        <authorList>
            <consortium name="EnsemblPlants"/>
        </authorList>
    </citation>
    <scope>IDENTIFICATION</scope>
</reference>
<dbReference type="OMA" id="ARRHCNI"/>
<dbReference type="HOGENOM" id="CLU_111743_0_0_1"/>
<dbReference type="Gramene" id="Bo3g139840.1">
    <property type="protein sequence ID" value="Bo3g139840.1"/>
    <property type="gene ID" value="Bo3g139840"/>
</dbReference>
<keyword evidence="4" id="KW-1185">Reference proteome</keyword>
<dbReference type="Proteomes" id="UP000032141">
    <property type="component" value="Chromosome C3"/>
</dbReference>
<dbReference type="InterPro" id="IPR005162">
    <property type="entry name" value="Retrotrans_gag_dom"/>
</dbReference>
<protein>
    <recommendedName>
        <fullName evidence="2">Retrotransposon gag domain-containing protein</fullName>
    </recommendedName>
</protein>
<feature type="domain" description="Retrotransposon gag" evidence="2">
    <location>
        <begin position="143"/>
        <end position="195"/>
    </location>
</feature>
<dbReference type="AlphaFoldDB" id="A0A0D3BI72"/>
<evidence type="ECO:0000313" key="4">
    <source>
        <dbReference type="Proteomes" id="UP000032141"/>
    </source>
</evidence>
<evidence type="ECO:0000256" key="1">
    <source>
        <dbReference type="SAM" id="MobiDB-lite"/>
    </source>
</evidence>
<dbReference type="PANTHER" id="PTHR35046">
    <property type="entry name" value="ZINC KNUCKLE (CCHC-TYPE) FAMILY PROTEIN"/>
    <property type="match status" value="1"/>
</dbReference>
<dbReference type="Pfam" id="PF03732">
    <property type="entry name" value="Retrotrans_gag"/>
    <property type="match status" value="1"/>
</dbReference>
<evidence type="ECO:0000313" key="3">
    <source>
        <dbReference type="EnsemblPlants" id="Bo3g139840.1"/>
    </source>
</evidence>
<dbReference type="EnsemblPlants" id="Bo3g139840.1">
    <property type="protein sequence ID" value="Bo3g139840.1"/>
    <property type="gene ID" value="Bo3g139840"/>
</dbReference>
<organism evidence="3 4">
    <name type="scientific">Brassica oleracea var. oleracea</name>
    <dbReference type="NCBI Taxonomy" id="109376"/>
    <lineage>
        <taxon>Eukaryota</taxon>
        <taxon>Viridiplantae</taxon>
        <taxon>Streptophyta</taxon>
        <taxon>Embryophyta</taxon>
        <taxon>Tracheophyta</taxon>
        <taxon>Spermatophyta</taxon>
        <taxon>Magnoliopsida</taxon>
        <taxon>eudicotyledons</taxon>
        <taxon>Gunneridae</taxon>
        <taxon>Pentapetalae</taxon>
        <taxon>rosids</taxon>
        <taxon>malvids</taxon>
        <taxon>Brassicales</taxon>
        <taxon>Brassicaceae</taxon>
        <taxon>Brassiceae</taxon>
        <taxon>Brassica</taxon>
    </lineage>
</organism>
<accession>A0A0D3BI72</accession>
<reference evidence="3 4" key="1">
    <citation type="journal article" date="2014" name="Genome Biol.">
        <title>Transcriptome and methylome profiling reveals relics of genome dominance in the mesopolyploid Brassica oleracea.</title>
        <authorList>
            <person name="Parkin I.A."/>
            <person name="Koh C."/>
            <person name="Tang H."/>
            <person name="Robinson S.J."/>
            <person name="Kagale S."/>
            <person name="Clarke W.E."/>
            <person name="Town C.D."/>
            <person name="Nixon J."/>
            <person name="Krishnakumar V."/>
            <person name="Bidwell S.L."/>
            <person name="Denoeud F."/>
            <person name="Belcram H."/>
            <person name="Links M.G."/>
            <person name="Just J."/>
            <person name="Clarke C."/>
            <person name="Bender T."/>
            <person name="Huebert T."/>
            <person name="Mason A.S."/>
            <person name="Pires J.C."/>
            <person name="Barker G."/>
            <person name="Moore J."/>
            <person name="Walley P.G."/>
            <person name="Manoli S."/>
            <person name="Batley J."/>
            <person name="Edwards D."/>
            <person name="Nelson M.N."/>
            <person name="Wang X."/>
            <person name="Paterson A.H."/>
            <person name="King G."/>
            <person name="Bancroft I."/>
            <person name="Chalhoub B."/>
            <person name="Sharpe A.G."/>
        </authorList>
    </citation>
    <scope>NUCLEOTIDE SEQUENCE</scope>
    <source>
        <strain evidence="3 4">cv. TO1000</strain>
    </source>
</reference>
<evidence type="ECO:0000259" key="2">
    <source>
        <dbReference type="Pfam" id="PF03732"/>
    </source>
</evidence>
<sequence>MVRKNRSQQYADDDLPASQQSVNDLQAHVTALVDAVAALTTQTATPAIRPCSNNRTSIPADSEDEDDNPFAPLQQARRHCNINNNSDSDEEHDGRAWKSSFKIEFPEFKGSTNAEELLDWFVTIEKILEFKEVPLEKCVPLLAIHFHDRAAAWWAQSKTTRARLGKPKSTIWDKLKREMQKKKFPYNYDQLMFQKLQIFDRAVALLMNTQHNSSR</sequence>
<name>A0A0D3BI72_BRAOL</name>
<dbReference type="PANTHER" id="PTHR35046:SF25">
    <property type="entry name" value="RETROTRANSPOSON GAG DOMAIN-CONTAINING PROTEIN"/>
    <property type="match status" value="1"/>
</dbReference>
<proteinExistence type="predicted"/>
<feature type="region of interest" description="Disordered" evidence="1">
    <location>
        <begin position="48"/>
        <end position="70"/>
    </location>
</feature>